<keyword evidence="5" id="KW-1185">Reference proteome</keyword>
<gene>
    <name evidence="4" type="ORF">N475_13930</name>
</gene>
<dbReference type="InterPro" id="IPR036116">
    <property type="entry name" value="FN3_sf"/>
</dbReference>
<sequence>MGKVADIANELADPIFGLGEKIWDETVGALWDSLSPDVPETDYATLAKGLQKGIDQPRRITFGRDRVGGVIAHQATVERDEKKWVQLIVLINGAPIDALEEVYIANKPLSDYPEDSWDYALSDGNHTSANPLAVSKMAGWTQAHVGFAQAHVFIELENNREVFPDGISDCEFLIRGARIWDPRDSQQNPDDSATWVWSQNAVLCALHYIRFYGAHEVPYHRIPLNWWIAAANVCDEHALYQDADGVDRYEPRYTCNGTFRFTSKPIEILNQLERCFAGKIFRQMGQWFVRVGAWYGNPTYTINQSDVMGNVKIKWHADLRDRANMVRTTFTDPNQHYERTDAPPIRAEGYIAKDNQLLETTISLPFVRSATTAQRLAKIHLEQTRLGSIELPLKHKALQAAVGRTVYVDLPKEHITKKVYRVVGRKFRLDGGITLTCIEDSPLLWADDLIPGASDITPNSDYVTGPPSPIMDVQVIVDMDGNGIVKWTHPTPLAVHEYDVEYYQNSMRIYHEKVTYTQAVIPKLALGTYTAKVYARNIFGQRSKSVAIQFSVSAPVKPALSAVADYNQITLTATLPAMGIGTQFEWQFLGSNDVPEQSPAVFTQIYTRIGLQPLTEYHFQCRAVNHLGHSDWVQIVAATTEVDLTEFINDMPLAKLSQEAQDLINDLNTQVDRLRPETENNLPSLVTRNIAQIQGLEEVTKVLDDAIAEGIPAQIALNKVKLDETALAVTDMQKSVFDVTAGYTNFRNEYERRTLNNERLIDAAVFVDAESGTIVNRAFSYTDTQFSEAVSLVDGAHARINFESRRIKQAEDKLIDASAQIALQAGQILQRATFSEVNAQIAGAMAALTPAYSWQFNSGSEGFAGFESHHALGYLVCKSTLFSPAISLDTIDNPMFRLRVRKHQNSTWLGRIQFQGGALFLPEPTSFDWEVVQIEATGTAGYSGLLTWLQFELGACDIDFIEIGKRGANDLALKDITSRTTTIEHELDAGTGRMAHYATTAWVSSLGYQTQSNVQTLIDSFNTQYSISAVLQELSDNDIIVKANAAQTWIDGANATIRNQVISYLNEEDGVNQKLAMAEQHIDALAGEIQQSVTQIQGIQLDLADKDLNQVLEAYNQLLRDNALAEHSITLAHAEDKLSAITDDVSALSSQSTQLIALHNQSAASIDILGKAFANARQASSERTETLRAEITHESQKAIAEAKGFTRALVGYCVDSEGNRTIEQDAVACELAGHTWVDGPVVERSMSLASLLVDSRGYQTASQVSQAISTFDAVYGVTAALQSFYDNGTLEKANAAERFIAGAAGYIKDQITVFNAQEDGVDEQFTNVSSTLDAIQGEINQSIVQVQGLQLGAQAKSLAEVISAYNALLQNNELQQLDIKLALAQDKLKATTNELQSIASHTLELGAIHQQNSAVITSIAKAFANERQASALRNEHFIAFTQSTKAAFQQTTELISNLDSAMTSQREDLVANIEQGDTSTLASAITYTRAAVGYCIDAQGNLTSETDATLCVAAGHSWVDGPLAEFIRKLQIENTAGDKASISDIRQAFETEDGRLIARGGFLINNQGRATGIVGLNDGQIGNLDLVGDVIRQGVMVGESFIPTSYIDNRDPQNPVHVFRGRLELGNFVVESEDDIRGLDGKDGLNGKDGTDGIPGERGEDGQSLYTWIAYSQYANGANMYQVPNNATEYIGIAVNQHTATESTNPADYTWSKFKGDQGIPGDKGQTGDAGQDGQNGETGARGAGRFVSATSSGIWSDALAHAACAGGHAVLYDVVTLYKVDDPSIQTTKSWDGQRWQTFALHIHGNQLVDGTVIANELAAAVGTFSGRIRVYAPNAESDLINIATHRNGRAGMVFNSGNSTMATALTLNSTHGNGLEVSGGLNAIRASGTGNVIEVRANNTTSTALWTPLKLYAAKGYTPFTGMHEGLVQKGTQLVPGDIVCDSKLINIADMSNAICEMARATHANQRNVRGVYIARRALTADTLPAGLSGFKGAQRFNTLKATHDVIEFNALGEGVLNVCGQGGDIEAGDYLCSSDMPGKGMRQHDQSVERPYTLAQARHDVTFTSSTHIKKIAVIYLRG</sequence>
<accession>A0A166X9Y5</accession>
<reference evidence="4 5" key="1">
    <citation type="submission" date="2013-07" db="EMBL/GenBank/DDBJ databases">
        <title>Comparative Genomic and Metabolomic Analysis of Twelve Strains of Pseudoalteromonas luteoviolacea.</title>
        <authorList>
            <person name="Vynne N.G."/>
            <person name="Mansson M."/>
            <person name="Gram L."/>
        </authorList>
    </citation>
    <scope>NUCLEOTIDE SEQUENCE [LARGE SCALE GENOMIC DNA]</scope>
    <source>
        <strain evidence="4 5">DSM 6061</strain>
    </source>
</reference>
<feature type="region of interest" description="Disordered" evidence="2">
    <location>
        <begin position="1640"/>
        <end position="1659"/>
    </location>
</feature>
<dbReference type="InterPro" id="IPR003961">
    <property type="entry name" value="FN3_dom"/>
</dbReference>
<dbReference type="EMBL" id="AUYB01000098">
    <property type="protein sequence ID" value="KZN39852.1"/>
    <property type="molecule type" value="Genomic_DNA"/>
</dbReference>
<name>A0A166X9Y5_9GAMM</name>
<feature type="domain" description="Fibronectin type-III" evidence="3">
    <location>
        <begin position="554"/>
        <end position="643"/>
    </location>
</feature>
<dbReference type="CDD" id="cd00063">
    <property type="entry name" value="FN3"/>
    <property type="match status" value="2"/>
</dbReference>
<proteinExistence type="predicted"/>
<feature type="coiled-coil region" evidence="1">
    <location>
        <begin position="793"/>
        <end position="820"/>
    </location>
</feature>
<dbReference type="Pfam" id="PF13550">
    <property type="entry name" value="Phage-tail_3"/>
    <property type="match status" value="1"/>
</dbReference>
<dbReference type="SMART" id="SM00060">
    <property type="entry name" value="FN3"/>
    <property type="match status" value="2"/>
</dbReference>
<evidence type="ECO:0000256" key="2">
    <source>
        <dbReference type="SAM" id="MobiDB-lite"/>
    </source>
</evidence>
<feature type="region of interest" description="Disordered" evidence="2">
    <location>
        <begin position="1716"/>
        <end position="1742"/>
    </location>
</feature>
<dbReference type="Proteomes" id="UP000076643">
    <property type="component" value="Unassembled WGS sequence"/>
</dbReference>
<dbReference type="Pfam" id="PF24168">
    <property type="entry name" value="PB4_spike"/>
    <property type="match status" value="1"/>
</dbReference>
<dbReference type="InterPro" id="IPR057549">
    <property type="entry name" value="PB4_spike"/>
</dbReference>
<comment type="caution">
    <text evidence="4">The sequence shown here is derived from an EMBL/GenBank/DDBJ whole genome shotgun (WGS) entry which is preliminary data.</text>
</comment>
<protein>
    <recommendedName>
        <fullName evidence="3">Fibronectin type-III domain-containing protein</fullName>
    </recommendedName>
</protein>
<dbReference type="InterPro" id="IPR013783">
    <property type="entry name" value="Ig-like_fold"/>
</dbReference>
<dbReference type="PROSITE" id="PS50853">
    <property type="entry name" value="FN3"/>
    <property type="match status" value="1"/>
</dbReference>
<organism evidence="4 5">
    <name type="scientific">Pseudoalteromonas luteoviolacea DSM 6061</name>
    <dbReference type="NCBI Taxonomy" id="1365250"/>
    <lineage>
        <taxon>Bacteria</taxon>
        <taxon>Pseudomonadati</taxon>
        <taxon>Pseudomonadota</taxon>
        <taxon>Gammaproteobacteria</taxon>
        <taxon>Alteromonadales</taxon>
        <taxon>Pseudoalteromonadaceae</taxon>
        <taxon>Pseudoalteromonas</taxon>
    </lineage>
</organism>
<dbReference type="Gene3D" id="2.60.40.10">
    <property type="entry name" value="Immunoglobulins"/>
    <property type="match status" value="1"/>
</dbReference>
<keyword evidence="1" id="KW-0175">Coiled coil</keyword>
<dbReference type="RefSeq" id="WP_063365154.1">
    <property type="nucleotide sequence ID" value="NZ_AQHB01000023.1"/>
</dbReference>
<evidence type="ECO:0000259" key="3">
    <source>
        <dbReference type="PROSITE" id="PS50853"/>
    </source>
</evidence>
<dbReference type="SUPFAM" id="SSF49265">
    <property type="entry name" value="Fibronectin type III"/>
    <property type="match status" value="1"/>
</dbReference>
<dbReference type="InterPro" id="IPR032876">
    <property type="entry name" value="J_dom"/>
</dbReference>
<evidence type="ECO:0000313" key="5">
    <source>
        <dbReference type="Proteomes" id="UP000076643"/>
    </source>
</evidence>
<evidence type="ECO:0000313" key="4">
    <source>
        <dbReference type="EMBL" id="KZN39852.1"/>
    </source>
</evidence>
<dbReference type="PATRIC" id="fig|1365250.3.peg.2015"/>
<evidence type="ECO:0000256" key="1">
    <source>
        <dbReference type="SAM" id="Coils"/>
    </source>
</evidence>